<dbReference type="InterPro" id="IPR004843">
    <property type="entry name" value="Calcineurin-like_PHP"/>
</dbReference>
<organism evidence="2 3">
    <name type="scientific">Lacicoccus qingdaonensis</name>
    <dbReference type="NCBI Taxonomy" id="576118"/>
    <lineage>
        <taxon>Bacteria</taxon>
        <taxon>Bacillati</taxon>
        <taxon>Bacillota</taxon>
        <taxon>Bacilli</taxon>
        <taxon>Bacillales</taxon>
        <taxon>Salinicoccaceae</taxon>
        <taxon>Lacicoccus</taxon>
    </lineage>
</organism>
<dbReference type="OrthoDB" id="113290at2"/>
<dbReference type="NCBIfam" id="TIGR03729">
    <property type="entry name" value="acc_ester"/>
    <property type="match status" value="1"/>
</dbReference>
<keyword evidence="3" id="KW-1185">Reference proteome</keyword>
<dbReference type="PANTHER" id="PTHR36492">
    <property type="match status" value="1"/>
</dbReference>
<evidence type="ECO:0000313" key="2">
    <source>
        <dbReference type="EMBL" id="SDK41017.1"/>
    </source>
</evidence>
<protein>
    <submittedName>
        <fullName evidence="2">Putative phosphoesterase</fullName>
    </submittedName>
</protein>
<dbReference type="RefSeq" id="WP_092984429.1">
    <property type="nucleotide sequence ID" value="NZ_FNFY01000003.1"/>
</dbReference>
<dbReference type="PANTHER" id="PTHR36492:SF2">
    <property type="entry name" value="[ACYL-CARRIER-PROTEIN] PHOSPHODIESTERASE PPTH"/>
    <property type="match status" value="1"/>
</dbReference>
<evidence type="ECO:0000313" key="3">
    <source>
        <dbReference type="Proteomes" id="UP000199008"/>
    </source>
</evidence>
<feature type="domain" description="Calcineurin-like phosphoesterase" evidence="1">
    <location>
        <begin position="1"/>
        <end position="230"/>
    </location>
</feature>
<dbReference type="InterPro" id="IPR022302">
    <property type="entry name" value="Phosphoesterase_putative"/>
</dbReference>
<dbReference type="GO" id="GO:0016787">
    <property type="term" value="F:hydrolase activity"/>
    <property type="evidence" value="ECO:0007669"/>
    <property type="project" value="InterPro"/>
</dbReference>
<sequence length="271" mass="31930">MRIGIISDLHIDRYNNSVENIHLYEDALVEEIQNRQIDMLLIAGDISNSYELTMDFIHTISKESGIEIKFVPGNHDLWQSDLTKNTEEILQRYADQSECLVRQPYIINDDWAIVGHTGWYDYSYASGRFSYERLSRRAYYGGTWQDKEHVDWSYSDDIMSKNFADDVRDDLAGLEGRKIILVTHIVTNTNFRVPMPHRLFDYYNAFIGTSDFDEIYDDYDIRYSIMGHVHFRHSLTEGSITYICPCLGYKREWRTDDIRTEMGNSMYVIEI</sequence>
<dbReference type="Pfam" id="PF00149">
    <property type="entry name" value="Metallophos"/>
    <property type="match status" value="1"/>
</dbReference>
<evidence type="ECO:0000259" key="1">
    <source>
        <dbReference type="Pfam" id="PF00149"/>
    </source>
</evidence>
<dbReference type="InterPro" id="IPR029052">
    <property type="entry name" value="Metallo-depent_PP-like"/>
</dbReference>
<reference evidence="3" key="1">
    <citation type="submission" date="2016-10" db="EMBL/GenBank/DDBJ databases">
        <authorList>
            <person name="Varghese N."/>
            <person name="Submissions S."/>
        </authorList>
    </citation>
    <scope>NUCLEOTIDE SEQUENCE [LARGE SCALE GENOMIC DNA]</scope>
    <source>
        <strain evidence="3">CGMCC 1.8895</strain>
    </source>
</reference>
<dbReference type="Proteomes" id="UP000199008">
    <property type="component" value="Unassembled WGS sequence"/>
</dbReference>
<proteinExistence type="predicted"/>
<gene>
    <name evidence="2" type="ORF">SAMN05216216_10347</name>
</gene>
<name>A0A1G9BNH3_9BACL</name>
<dbReference type="SUPFAM" id="SSF56300">
    <property type="entry name" value="Metallo-dependent phosphatases"/>
    <property type="match status" value="1"/>
</dbReference>
<dbReference type="STRING" id="576118.SAMN05216216_10347"/>
<dbReference type="EMBL" id="FNFY01000003">
    <property type="protein sequence ID" value="SDK41017.1"/>
    <property type="molecule type" value="Genomic_DNA"/>
</dbReference>
<dbReference type="Gene3D" id="3.60.21.10">
    <property type="match status" value="1"/>
</dbReference>
<accession>A0A1G9BNH3</accession>
<dbReference type="InterPro" id="IPR052963">
    <property type="entry name" value="Pantetheine_PDE"/>
</dbReference>
<dbReference type="AlphaFoldDB" id="A0A1G9BNH3"/>